<evidence type="ECO:0008006" key="3">
    <source>
        <dbReference type="Google" id="ProtNLM"/>
    </source>
</evidence>
<organism evidence="1 2">
    <name type="scientific">Deinococcus aetherius</name>
    <dbReference type="NCBI Taxonomy" id="200252"/>
    <lineage>
        <taxon>Bacteria</taxon>
        <taxon>Thermotogati</taxon>
        <taxon>Deinococcota</taxon>
        <taxon>Deinococci</taxon>
        <taxon>Deinococcales</taxon>
        <taxon>Deinococcaceae</taxon>
        <taxon>Deinococcus</taxon>
    </lineage>
</organism>
<reference evidence="1" key="1">
    <citation type="submission" date="2022-07" db="EMBL/GenBank/DDBJ databases">
        <title>Complete Genome Sequence of the Radioresistant Bacterium Deinococcus aetherius ST0316, Isolated from the Air Dust collected in Lower Stratosphere above Japan.</title>
        <authorList>
            <person name="Satoh K."/>
            <person name="Hagiwara K."/>
            <person name="Katsumata K."/>
            <person name="Kubo A."/>
            <person name="Yokobori S."/>
            <person name="Yamagishi A."/>
            <person name="Oono Y."/>
            <person name="Narumi I."/>
        </authorList>
    </citation>
    <scope>NUCLEOTIDE SEQUENCE</scope>
    <source>
        <strain evidence="1">ST0316</strain>
    </source>
</reference>
<dbReference type="Gene3D" id="1.10.260.40">
    <property type="entry name" value="lambda repressor-like DNA-binding domains"/>
    <property type="match status" value="1"/>
</dbReference>
<dbReference type="Proteomes" id="UP001064971">
    <property type="component" value="Chromosome"/>
</dbReference>
<evidence type="ECO:0000313" key="1">
    <source>
        <dbReference type="EMBL" id="BDP42918.1"/>
    </source>
</evidence>
<proteinExistence type="predicted"/>
<keyword evidence="2" id="KW-1185">Reference proteome</keyword>
<gene>
    <name evidence="1" type="ORF">DAETH_28870</name>
</gene>
<dbReference type="EMBL" id="AP026560">
    <property type="protein sequence ID" value="BDP42918.1"/>
    <property type="molecule type" value="Genomic_DNA"/>
</dbReference>
<sequence length="72" mass="8048">MPIRHELANVLSELLEAQNRPLAQVANELGYSRQRLHQLRTGQKSAAPEKIEEAINKLGYEVRVSAVPTADQ</sequence>
<name>A0ABM8AGJ0_9DEIO</name>
<dbReference type="RefSeq" id="WP_264775594.1">
    <property type="nucleotide sequence ID" value="NZ_AP026560.1"/>
</dbReference>
<dbReference type="SUPFAM" id="SSF47413">
    <property type="entry name" value="lambda repressor-like DNA-binding domains"/>
    <property type="match status" value="1"/>
</dbReference>
<accession>A0ABM8AGJ0</accession>
<dbReference type="InterPro" id="IPR010982">
    <property type="entry name" value="Lambda_DNA-bd_dom_sf"/>
</dbReference>
<evidence type="ECO:0000313" key="2">
    <source>
        <dbReference type="Proteomes" id="UP001064971"/>
    </source>
</evidence>
<protein>
    <recommendedName>
        <fullName evidence="3">HTH cro/C1-type domain-containing protein</fullName>
    </recommendedName>
</protein>